<sequence>MNTCSKREVLKIGFKLYPFLWGMARPKLHHVLFCFQSKMGLDKHFFIW</sequence>
<reference evidence="1" key="1">
    <citation type="submission" date="2007-11" db="EMBL/GenBank/DDBJ databases">
        <authorList>
            <person name="Fulton L."/>
            <person name="Clifton S."/>
            <person name="Fulton B."/>
            <person name="Xu J."/>
            <person name="Minx P."/>
            <person name="Pepin K.H."/>
            <person name="Johnson M."/>
            <person name="Thiruvilangam P."/>
            <person name="Bhonagiri V."/>
            <person name="Nash W.E."/>
            <person name="Mardis E.R."/>
            <person name="Wilson R.K."/>
        </authorList>
    </citation>
    <scope>NUCLEOTIDE SEQUENCE [LARGE SCALE GENOMIC DNA]</scope>
    <source>
        <strain evidence="1">DSM 17241</strain>
    </source>
</reference>
<accession>B0PDX9</accession>
<dbReference type="HOGENOM" id="CLU_3148796_0_0_9"/>
<organism evidence="1 2">
    <name type="scientific">Anaerotruncus colihominis DSM 17241</name>
    <dbReference type="NCBI Taxonomy" id="445972"/>
    <lineage>
        <taxon>Bacteria</taxon>
        <taxon>Bacillati</taxon>
        <taxon>Bacillota</taxon>
        <taxon>Clostridia</taxon>
        <taxon>Eubacteriales</taxon>
        <taxon>Oscillospiraceae</taxon>
        <taxon>Anaerotruncus</taxon>
    </lineage>
</organism>
<protein>
    <submittedName>
        <fullName evidence="1">Uncharacterized protein</fullName>
    </submittedName>
</protein>
<comment type="caution">
    <text evidence="1">The sequence shown here is derived from an EMBL/GenBank/DDBJ whole genome shotgun (WGS) entry which is preliminary data.</text>
</comment>
<dbReference type="AlphaFoldDB" id="B0PDX9"/>
<gene>
    <name evidence="1" type="ORF">ANACOL_02764</name>
</gene>
<name>B0PDX9_9FIRM</name>
<dbReference type="Proteomes" id="UP000003803">
    <property type="component" value="Unassembled WGS sequence"/>
</dbReference>
<evidence type="ECO:0000313" key="2">
    <source>
        <dbReference type="Proteomes" id="UP000003803"/>
    </source>
</evidence>
<dbReference type="EMBL" id="ABGD02000024">
    <property type="protein sequence ID" value="EDS10168.1"/>
    <property type="molecule type" value="Genomic_DNA"/>
</dbReference>
<evidence type="ECO:0000313" key="1">
    <source>
        <dbReference type="EMBL" id="EDS10168.1"/>
    </source>
</evidence>
<keyword evidence="2" id="KW-1185">Reference proteome</keyword>
<reference evidence="1" key="2">
    <citation type="submission" date="2013-09" db="EMBL/GenBank/DDBJ databases">
        <title>Draft genome sequence of Anaerotruncus colihominis(DSM 17241).</title>
        <authorList>
            <person name="Sudarsanam P."/>
            <person name="Ley R."/>
            <person name="Guruge J."/>
            <person name="Turnbaugh P.J."/>
            <person name="Mahowald M."/>
            <person name="Liep D."/>
            <person name="Gordon J."/>
        </authorList>
    </citation>
    <scope>NUCLEOTIDE SEQUENCE</scope>
    <source>
        <strain evidence="1">DSM 17241</strain>
    </source>
</reference>
<proteinExistence type="predicted"/>